<evidence type="ECO:0000313" key="1">
    <source>
        <dbReference type="EMBL" id="ETM35547.1"/>
    </source>
</evidence>
<dbReference type="VEuPathDB" id="FungiDB:PPTG_24487"/>
<evidence type="ECO:0008006" key="2">
    <source>
        <dbReference type="Google" id="ProtNLM"/>
    </source>
</evidence>
<reference evidence="1" key="1">
    <citation type="submission" date="2013-11" db="EMBL/GenBank/DDBJ databases">
        <title>The Genome Sequence of Phytophthora parasitica IAC_01/95.</title>
        <authorList>
            <consortium name="The Broad Institute Genomics Platform"/>
            <person name="Russ C."/>
            <person name="Tyler B."/>
            <person name="Panabieres F."/>
            <person name="Shan W."/>
            <person name="Tripathy S."/>
            <person name="Grunwald N."/>
            <person name="Machado M."/>
            <person name="Johnson C.S."/>
            <person name="Arredondo F."/>
            <person name="Hong C."/>
            <person name="Coffey M."/>
            <person name="Young S.K."/>
            <person name="Zeng Q."/>
            <person name="Gargeya S."/>
            <person name="Fitzgerald M."/>
            <person name="Abouelleil A."/>
            <person name="Alvarado L."/>
            <person name="Chapman S.B."/>
            <person name="Gainer-Dewar J."/>
            <person name="Goldberg J."/>
            <person name="Griggs A."/>
            <person name="Gujja S."/>
            <person name="Hansen M."/>
            <person name="Howarth C."/>
            <person name="Imamovic A."/>
            <person name="Ireland A."/>
            <person name="Larimer J."/>
            <person name="McCowan C."/>
            <person name="Murphy C."/>
            <person name="Pearson M."/>
            <person name="Poon T.W."/>
            <person name="Priest M."/>
            <person name="Roberts A."/>
            <person name="Saif S."/>
            <person name="Shea T."/>
            <person name="Sykes S."/>
            <person name="Wortman J."/>
            <person name="Nusbaum C."/>
            <person name="Birren B."/>
        </authorList>
    </citation>
    <scope>NUCLEOTIDE SEQUENCE [LARGE SCALE GENOMIC DNA]</scope>
    <source>
        <strain evidence="1">IAC_01/95</strain>
    </source>
</reference>
<dbReference type="AlphaFoldDB" id="W2MGQ9"/>
<accession>W2MGQ9</accession>
<sequence>MADAEVAQQNAVTRVFGVDCELVYWMCFYHVMAKVYEKLKVVPEHLSKEVMAGIYDLNFADSQDVFDEQVKQILTKWLDEEQLIWFQGYLERTWMMSSFWRWQCFHTPRDTPPQTTRRSSSTV</sequence>
<organism evidence="1">
    <name type="scientific">Phytophthora nicotianae</name>
    <name type="common">Potato buckeye rot agent</name>
    <name type="synonym">Phytophthora parasitica</name>
    <dbReference type="NCBI Taxonomy" id="4792"/>
    <lineage>
        <taxon>Eukaryota</taxon>
        <taxon>Sar</taxon>
        <taxon>Stramenopiles</taxon>
        <taxon>Oomycota</taxon>
        <taxon>Peronosporomycetes</taxon>
        <taxon>Peronosporales</taxon>
        <taxon>Peronosporaceae</taxon>
        <taxon>Phytophthora</taxon>
    </lineage>
</organism>
<name>W2MGQ9_PHYNI</name>
<protein>
    <recommendedName>
        <fullName evidence="2">MULE transposase domain-containing protein</fullName>
    </recommendedName>
</protein>
<gene>
    <name evidence="1" type="ORF">L914_17573</name>
</gene>
<proteinExistence type="predicted"/>
<dbReference type="Proteomes" id="UP000054532">
    <property type="component" value="Unassembled WGS sequence"/>
</dbReference>
<dbReference type="EMBL" id="KI695494">
    <property type="protein sequence ID" value="ETM35547.1"/>
    <property type="molecule type" value="Genomic_DNA"/>
</dbReference>